<accession>A0ABD0T1M9</accession>
<evidence type="ECO:0000256" key="2">
    <source>
        <dbReference type="ARBA" id="ARBA00022771"/>
    </source>
</evidence>
<dbReference type="GO" id="GO:0008270">
    <property type="term" value="F:zinc ion binding"/>
    <property type="evidence" value="ECO:0007669"/>
    <property type="project" value="UniProtKB-KW"/>
</dbReference>
<dbReference type="EMBL" id="JBEDNZ010000011">
    <property type="protein sequence ID" value="KAL0831845.1"/>
    <property type="molecule type" value="Genomic_DNA"/>
</dbReference>
<proteinExistence type="predicted"/>
<name>A0ABD0T1M9_LOXSC</name>
<evidence type="ECO:0000256" key="3">
    <source>
        <dbReference type="ARBA" id="ARBA00022833"/>
    </source>
</evidence>
<organism evidence="5 6">
    <name type="scientific">Loxostege sticticalis</name>
    <name type="common">Beet webworm moth</name>
    <dbReference type="NCBI Taxonomy" id="481309"/>
    <lineage>
        <taxon>Eukaryota</taxon>
        <taxon>Metazoa</taxon>
        <taxon>Ecdysozoa</taxon>
        <taxon>Arthropoda</taxon>
        <taxon>Hexapoda</taxon>
        <taxon>Insecta</taxon>
        <taxon>Pterygota</taxon>
        <taxon>Neoptera</taxon>
        <taxon>Endopterygota</taxon>
        <taxon>Lepidoptera</taxon>
        <taxon>Glossata</taxon>
        <taxon>Ditrysia</taxon>
        <taxon>Pyraloidea</taxon>
        <taxon>Crambidae</taxon>
        <taxon>Pyraustinae</taxon>
        <taxon>Loxostege</taxon>
    </lineage>
</organism>
<keyword evidence="1" id="KW-0479">Metal-binding</keyword>
<dbReference type="Pfam" id="PF04500">
    <property type="entry name" value="FLYWCH"/>
    <property type="match status" value="1"/>
</dbReference>
<reference evidence="5 6" key="1">
    <citation type="submission" date="2024-06" db="EMBL/GenBank/DDBJ databases">
        <title>A chromosome-level genome assembly of beet webworm, Loxostege sticticalis.</title>
        <authorList>
            <person name="Zhang Y."/>
        </authorList>
    </citation>
    <scope>NUCLEOTIDE SEQUENCE [LARGE SCALE GENOMIC DNA]</scope>
    <source>
        <strain evidence="5">AQ028</strain>
        <tissue evidence="5">Male pupae</tissue>
    </source>
</reference>
<protein>
    <recommendedName>
        <fullName evidence="4">FLYWCH-type domain-containing protein</fullName>
    </recommendedName>
</protein>
<keyword evidence="3" id="KW-0862">Zinc</keyword>
<feature type="domain" description="FLYWCH-type" evidence="4">
    <location>
        <begin position="24"/>
        <end position="85"/>
    </location>
</feature>
<dbReference type="Gene3D" id="2.20.25.240">
    <property type="match status" value="1"/>
</dbReference>
<evidence type="ECO:0000256" key="1">
    <source>
        <dbReference type="ARBA" id="ARBA00022723"/>
    </source>
</evidence>
<comment type="caution">
    <text evidence="5">The sequence shown here is derived from an EMBL/GenBank/DDBJ whole genome shotgun (WGS) entry which is preliminary data.</text>
</comment>
<dbReference type="Proteomes" id="UP001549921">
    <property type="component" value="Unassembled WGS sequence"/>
</dbReference>
<evidence type="ECO:0000313" key="5">
    <source>
        <dbReference type="EMBL" id="KAL0831845.1"/>
    </source>
</evidence>
<evidence type="ECO:0000259" key="4">
    <source>
        <dbReference type="Pfam" id="PF04500"/>
    </source>
</evidence>
<keyword evidence="2" id="KW-0863">Zinc-finger</keyword>
<evidence type="ECO:0000313" key="6">
    <source>
        <dbReference type="Proteomes" id="UP001549921"/>
    </source>
</evidence>
<sequence>MTVYHSITFLNLTEPKVDMALSTFVTSARGTKLLILDEYTYYKNGVIKNGSRFVCSSKKSRGCRAYLHIDKNDDTIIAAYTDHNHTPTPYIVTKSGNYVRIGYAKQI</sequence>
<gene>
    <name evidence="5" type="ORF">ABMA28_001375</name>
</gene>
<dbReference type="InterPro" id="IPR007588">
    <property type="entry name" value="Znf_FLYWCH"/>
</dbReference>
<dbReference type="AlphaFoldDB" id="A0ABD0T1M9"/>